<sequence>MRSLHNMCVVSLKDRYKNSDVKKRCGFLEDIVTRLEEVRIVGVSFEVIPRTFYFRQAALSRRKESAAPLTGERDSAVLQRAFGYPLALVLRLRVLQHVSSCRSVMVVFNDCNPHGTSAEAKGSRSSIGNENIFGGYSLTMGSRPSSPLKARPQSESRVRQMGIENKTRIRTENEIAIATMTIIYTENQTKPKIPSKRYNHRPALTKHRRPLDETRETITWAEYINSRVPDWVQLHSNHKSQKKTVQAMLKMQPQWSSRICASYPSPAANSSVCARLKVLCPWRHRCINAYSSLYAFLLTYKTTKLRRWRETLRLRRFRDCT</sequence>
<dbReference type="OrthoDB" id="7491622at2759"/>
<keyword evidence="2" id="KW-1185">Reference proteome</keyword>
<evidence type="ECO:0000313" key="2">
    <source>
        <dbReference type="Proteomes" id="UP000299102"/>
    </source>
</evidence>
<organism evidence="1 2">
    <name type="scientific">Eumeta variegata</name>
    <name type="common">Bagworm moth</name>
    <name type="synonym">Eumeta japonica</name>
    <dbReference type="NCBI Taxonomy" id="151549"/>
    <lineage>
        <taxon>Eukaryota</taxon>
        <taxon>Metazoa</taxon>
        <taxon>Ecdysozoa</taxon>
        <taxon>Arthropoda</taxon>
        <taxon>Hexapoda</taxon>
        <taxon>Insecta</taxon>
        <taxon>Pterygota</taxon>
        <taxon>Neoptera</taxon>
        <taxon>Endopterygota</taxon>
        <taxon>Lepidoptera</taxon>
        <taxon>Glossata</taxon>
        <taxon>Ditrysia</taxon>
        <taxon>Tineoidea</taxon>
        <taxon>Psychidae</taxon>
        <taxon>Oiketicinae</taxon>
        <taxon>Eumeta</taxon>
    </lineage>
</organism>
<accession>A0A4C1TW96</accession>
<evidence type="ECO:0000313" key="1">
    <source>
        <dbReference type="EMBL" id="GBP18321.1"/>
    </source>
</evidence>
<protein>
    <submittedName>
        <fullName evidence="1">Uncharacterized protein</fullName>
    </submittedName>
</protein>
<gene>
    <name evidence="1" type="ORF">EVAR_9168_1</name>
</gene>
<proteinExistence type="predicted"/>
<dbReference type="AlphaFoldDB" id="A0A4C1TW96"/>
<name>A0A4C1TW96_EUMVA</name>
<comment type="caution">
    <text evidence="1">The sequence shown here is derived from an EMBL/GenBank/DDBJ whole genome shotgun (WGS) entry which is preliminary data.</text>
</comment>
<reference evidence="1 2" key="1">
    <citation type="journal article" date="2019" name="Commun. Biol.">
        <title>The bagworm genome reveals a unique fibroin gene that provides high tensile strength.</title>
        <authorList>
            <person name="Kono N."/>
            <person name="Nakamura H."/>
            <person name="Ohtoshi R."/>
            <person name="Tomita M."/>
            <person name="Numata K."/>
            <person name="Arakawa K."/>
        </authorList>
    </citation>
    <scope>NUCLEOTIDE SEQUENCE [LARGE SCALE GENOMIC DNA]</scope>
</reference>
<dbReference type="Proteomes" id="UP000299102">
    <property type="component" value="Unassembled WGS sequence"/>
</dbReference>
<dbReference type="EMBL" id="BGZK01000095">
    <property type="protein sequence ID" value="GBP18321.1"/>
    <property type="molecule type" value="Genomic_DNA"/>
</dbReference>